<gene>
    <name evidence="2" type="ORF">TGVAND_243670</name>
</gene>
<dbReference type="Proteomes" id="UP000028840">
    <property type="component" value="Unassembled WGS sequence"/>
</dbReference>
<evidence type="ECO:0000256" key="1">
    <source>
        <dbReference type="SAM" id="MobiDB-lite"/>
    </source>
</evidence>
<dbReference type="EMBL" id="AEYJ02001101">
    <property type="protein sequence ID" value="KFH04778.1"/>
    <property type="molecule type" value="Genomic_DNA"/>
</dbReference>
<dbReference type="OrthoDB" id="10520071at2759"/>
<proteinExistence type="predicted"/>
<feature type="compositionally biased region" description="Basic and acidic residues" evidence="1">
    <location>
        <begin position="120"/>
        <end position="131"/>
    </location>
</feature>
<evidence type="ECO:0000313" key="2">
    <source>
        <dbReference type="EMBL" id="KFH04778.1"/>
    </source>
</evidence>
<name>A0A086PWP6_TOXGO</name>
<feature type="region of interest" description="Disordered" evidence="1">
    <location>
        <begin position="103"/>
        <end position="171"/>
    </location>
</feature>
<sequence>MENASRNCVLQLYGSSAVREITSILRAALTAEQDEQREREESSEAAHTQLLLALADEQRKLEESIRGSTGTEMKADENCVTPGLTLGSDVVFDTGNTASAPWFPVCDNKEQHSSGRHRGTKEETPSMREDGLNLSLVESNQKEEGLLEKASKSATEEAESASGNSAAQPQEAYQLEDERFMDSLQQLHEKKAFNDGGEQAGNCCCRTCLSSDARRVELLTVRRNS</sequence>
<accession>A0A086PWP6</accession>
<feature type="compositionally biased region" description="Basic and acidic residues" evidence="1">
    <location>
        <begin position="140"/>
        <end position="155"/>
    </location>
</feature>
<dbReference type="VEuPathDB" id="ToxoDB:TGVAND_243670"/>
<organism evidence="2 3">
    <name type="scientific">Toxoplasma gondii VAND</name>
    <dbReference type="NCBI Taxonomy" id="933077"/>
    <lineage>
        <taxon>Eukaryota</taxon>
        <taxon>Sar</taxon>
        <taxon>Alveolata</taxon>
        <taxon>Apicomplexa</taxon>
        <taxon>Conoidasida</taxon>
        <taxon>Coccidia</taxon>
        <taxon>Eucoccidiorida</taxon>
        <taxon>Eimeriorina</taxon>
        <taxon>Sarcocystidae</taxon>
        <taxon>Toxoplasma</taxon>
    </lineage>
</organism>
<protein>
    <submittedName>
        <fullName evidence="2">Uncharacterized protein</fullName>
    </submittedName>
</protein>
<comment type="caution">
    <text evidence="2">The sequence shown here is derived from an EMBL/GenBank/DDBJ whole genome shotgun (WGS) entry which is preliminary data.</text>
</comment>
<reference evidence="2 3" key="1">
    <citation type="submission" date="2014-08" db="EMBL/GenBank/DDBJ databases">
        <authorList>
            <person name="Sibley D."/>
            <person name="Venepally P."/>
            <person name="Karamycheva S."/>
            <person name="Hadjithomas M."/>
            <person name="Khan A."/>
            <person name="Brunk B."/>
            <person name="Roos D."/>
            <person name="Caler E."/>
            <person name="Lorenzi H."/>
        </authorList>
    </citation>
    <scope>NUCLEOTIDE SEQUENCE [LARGE SCALE GENOMIC DNA]</scope>
    <source>
        <strain evidence="2 3">VAND</strain>
    </source>
</reference>
<dbReference type="AlphaFoldDB" id="A0A086PWP6"/>
<evidence type="ECO:0000313" key="3">
    <source>
        <dbReference type="Proteomes" id="UP000028840"/>
    </source>
</evidence>
<reference evidence="2 3" key="2">
    <citation type="journal article" date="2015" name="Eukaryot. Cell">
        <title>Genetic mapping reveals that sinefungin resistance in Toxoplasma gondii is controlled by a putative amino acid transporter locus that can be used as a negative selectable marker.</title>
        <authorList>
            <person name="Behnke M.S."/>
            <person name="Khan A."/>
            <person name="Sibley L.D."/>
        </authorList>
    </citation>
    <scope>NUCLEOTIDE SEQUENCE [LARGE SCALE GENOMIC DNA]</scope>
    <source>
        <strain evidence="2 3">VAND</strain>
    </source>
</reference>